<feature type="transmembrane region" description="Helical" evidence="6">
    <location>
        <begin position="151"/>
        <end position="171"/>
    </location>
</feature>
<proteinExistence type="inferred from homology"/>
<name>A0ABZ2RE86_ECTME</name>
<dbReference type="InterPro" id="IPR051598">
    <property type="entry name" value="TSUP/Inactive_protease-like"/>
</dbReference>
<gene>
    <name evidence="7" type="ORF">WG219_18540</name>
</gene>
<keyword evidence="4 6" id="KW-1133">Transmembrane helix</keyword>
<dbReference type="EMBL" id="CP148074">
    <property type="protein sequence ID" value="WXL25277.1"/>
    <property type="molecule type" value="Genomic_DNA"/>
</dbReference>
<evidence type="ECO:0000256" key="4">
    <source>
        <dbReference type="ARBA" id="ARBA00022989"/>
    </source>
</evidence>
<dbReference type="Pfam" id="PF01925">
    <property type="entry name" value="TauE"/>
    <property type="match status" value="1"/>
</dbReference>
<sequence length="326" mass="34351">MKIRNLDLSQSPLNEEHEALGLPPVEDFVTHPDNHPVLRAAVWLAALIMIGLLSFLAWRLFFGENGGHSGLEIIEDTLHSSAFWSAVAVGFLAQVVDGALGMAYGITATSFLLTAGASPAAASASVHIAEVFTTGLSGISHAKLGNVNKSLFLRLLLPGMIGAILGAVLITTFDGEVMKPFISAYLLIMGLYILRKAYRHAQQQRKEPKHVAKLAMFGGFVDAAGGGGWGPVVTSSLLGSGSDPRTTIGSVNFAEFFLTITSAASFIMLAGEPATWQMVAGLVLGGMFAAPFAALLCKHLPARVLMTIVGCLITAISAFNIFQALN</sequence>
<feature type="transmembrane region" description="Helical" evidence="6">
    <location>
        <begin position="177"/>
        <end position="194"/>
    </location>
</feature>
<keyword evidence="6" id="KW-1003">Cell membrane</keyword>
<accession>A0ABZ2RE86</accession>
<reference evidence="7 8" key="1">
    <citation type="submission" date="2024-03" db="EMBL/GenBank/DDBJ databases">
        <title>Complete genome of BD2.</title>
        <authorList>
            <person name="Cao G."/>
        </authorList>
    </citation>
    <scope>NUCLEOTIDE SEQUENCE [LARGE SCALE GENOMIC DNA]</scope>
    <source>
        <strain evidence="7 8">BD2</strain>
    </source>
</reference>
<organism evidence="7 8">
    <name type="scientific">Ectopseudomonas mendocina</name>
    <name type="common">Pseudomonas mendocina</name>
    <dbReference type="NCBI Taxonomy" id="300"/>
    <lineage>
        <taxon>Bacteria</taxon>
        <taxon>Pseudomonadati</taxon>
        <taxon>Pseudomonadota</taxon>
        <taxon>Gammaproteobacteria</taxon>
        <taxon>Pseudomonadales</taxon>
        <taxon>Pseudomonadaceae</taxon>
        <taxon>Ectopseudomonas</taxon>
    </lineage>
</organism>
<comment type="similarity">
    <text evidence="2 6">Belongs to the 4-toluene sulfonate uptake permease (TSUP) (TC 2.A.102) family.</text>
</comment>
<dbReference type="PANTHER" id="PTHR43701">
    <property type="entry name" value="MEMBRANE TRANSPORTER PROTEIN MJ0441-RELATED"/>
    <property type="match status" value="1"/>
</dbReference>
<evidence type="ECO:0000256" key="3">
    <source>
        <dbReference type="ARBA" id="ARBA00022692"/>
    </source>
</evidence>
<feature type="transmembrane region" description="Helical" evidence="6">
    <location>
        <begin position="278"/>
        <end position="296"/>
    </location>
</feature>
<comment type="subcellular location">
    <subcellularLocation>
        <location evidence="6">Cell membrane</location>
        <topology evidence="6">Multi-pass membrane protein</topology>
    </subcellularLocation>
    <subcellularLocation>
        <location evidence="1">Membrane</location>
        <topology evidence="1">Multi-pass membrane protein</topology>
    </subcellularLocation>
</comment>
<dbReference type="PANTHER" id="PTHR43701:SF12">
    <property type="entry name" value="MEMBRANE TRANSPORTER PROTEIN YTNM-RELATED"/>
    <property type="match status" value="1"/>
</dbReference>
<keyword evidence="3 6" id="KW-0812">Transmembrane</keyword>
<evidence type="ECO:0000256" key="1">
    <source>
        <dbReference type="ARBA" id="ARBA00004141"/>
    </source>
</evidence>
<protein>
    <recommendedName>
        <fullName evidence="6">Probable membrane transporter protein</fullName>
    </recommendedName>
</protein>
<dbReference type="InterPro" id="IPR002781">
    <property type="entry name" value="TM_pro_TauE-like"/>
</dbReference>
<dbReference type="Proteomes" id="UP001476583">
    <property type="component" value="Chromosome"/>
</dbReference>
<feature type="transmembrane region" description="Helical" evidence="6">
    <location>
        <begin position="40"/>
        <end position="61"/>
    </location>
</feature>
<evidence type="ECO:0000313" key="7">
    <source>
        <dbReference type="EMBL" id="WXL25277.1"/>
    </source>
</evidence>
<evidence type="ECO:0000313" key="8">
    <source>
        <dbReference type="Proteomes" id="UP001476583"/>
    </source>
</evidence>
<evidence type="ECO:0000256" key="5">
    <source>
        <dbReference type="ARBA" id="ARBA00023136"/>
    </source>
</evidence>
<evidence type="ECO:0000256" key="6">
    <source>
        <dbReference type="RuleBase" id="RU363041"/>
    </source>
</evidence>
<feature type="transmembrane region" description="Helical" evidence="6">
    <location>
        <begin position="82"/>
        <end position="106"/>
    </location>
</feature>
<feature type="transmembrane region" description="Helical" evidence="6">
    <location>
        <begin position="253"/>
        <end position="271"/>
    </location>
</feature>
<feature type="transmembrane region" description="Helical" evidence="6">
    <location>
        <begin position="302"/>
        <end position="322"/>
    </location>
</feature>
<evidence type="ECO:0000256" key="2">
    <source>
        <dbReference type="ARBA" id="ARBA00009142"/>
    </source>
</evidence>
<keyword evidence="8" id="KW-1185">Reference proteome</keyword>
<keyword evidence="5 6" id="KW-0472">Membrane</keyword>